<accession>F0Y3E6</accession>
<dbReference type="AlphaFoldDB" id="F0Y3E6"/>
<evidence type="ECO:0000256" key="2">
    <source>
        <dbReference type="ARBA" id="ARBA00022741"/>
    </source>
</evidence>
<dbReference type="InterPro" id="IPR003959">
    <property type="entry name" value="ATPase_AAA_core"/>
</dbReference>
<reference evidence="6 7" key="1">
    <citation type="journal article" date="2011" name="Proc. Natl. Acad. Sci. U.S.A.">
        <title>Niche of harmful alga Aureococcus anophagefferens revealed through ecogenomics.</title>
        <authorList>
            <person name="Gobler C.J."/>
            <person name="Berry D.L."/>
            <person name="Dyhrman S.T."/>
            <person name="Wilhelm S.W."/>
            <person name="Salamov A."/>
            <person name="Lobanov A.V."/>
            <person name="Zhang Y."/>
            <person name="Collier J.L."/>
            <person name="Wurch L.L."/>
            <person name="Kustka A.B."/>
            <person name="Dill B.D."/>
            <person name="Shah M."/>
            <person name="VerBerkmoes N.C."/>
            <person name="Kuo A."/>
            <person name="Terry A."/>
            <person name="Pangilinan J."/>
            <person name="Lindquist E.A."/>
            <person name="Lucas S."/>
            <person name="Paulsen I.T."/>
            <person name="Hattenrath-Lehmann T.K."/>
            <person name="Talmage S.C."/>
            <person name="Walker E.A."/>
            <person name="Koch F."/>
            <person name="Burson A.M."/>
            <person name="Marcoval M.A."/>
            <person name="Tang Y.Z."/>
            <person name="Lecleir G.R."/>
            <person name="Coyne K.J."/>
            <person name="Berg G.M."/>
            <person name="Bertrand E.M."/>
            <person name="Saito M.A."/>
            <person name="Gladyshev V.N."/>
            <person name="Grigoriev I.V."/>
        </authorList>
    </citation>
    <scope>NUCLEOTIDE SEQUENCE [LARGE SCALE GENOMIC DNA]</scope>
    <source>
        <strain evidence="7">CCMP 1984</strain>
    </source>
</reference>
<dbReference type="GeneID" id="20224083"/>
<comment type="similarity">
    <text evidence="1">Belongs to the AAA ATPase family. BCS1 subfamily.</text>
</comment>
<dbReference type="InParanoid" id="F0Y3E6"/>
<dbReference type="PROSITE" id="PS00674">
    <property type="entry name" value="AAA"/>
    <property type="match status" value="1"/>
</dbReference>
<dbReference type="eggNOG" id="KOG0743">
    <property type="taxonomic scope" value="Eukaryota"/>
</dbReference>
<dbReference type="SUPFAM" id="SSF52540">
    <property type="entry name" value="P-loop containing nucleoside triphosphate hydrolases"/>
    <property type="match status" value="1"/>
</dbReference>
<dbReference type="InterPro" id="IPR027417">
    <property type="entry name" value="P-loop_NTPase"/>
</dbReference>
<dbReference type="OrthoDB" id="10251412at2759"/>
<evidence type="ECO:0000256" key="3">
    <source>
        <dbReference type="ARBA" id="ARBA00022840"/>
    </source>
</evidence>
<dbReference type="Proteomes" id="UP000002729">
    <property type="component" value="Unassembled WGS sequence"/>
</dbReference>
<evidence type="ECO:0000313" key="6">
    <source>
        <dbReference type="EMBL" id="EGB10248.1"/>
    </source>
</evidence>
<dbReference type="InterPro" id="IPR050747">
    <property type="entry name" value="Mitochondrial_chaperone_BCS1"/>
</dbReference>
<dbReference type="GO" id="GO:0005524">
    <property type="term" value="F:ATP binding"/>
    <property type="evidence" value="ECO:0007669"/>
    <property type="project" value="UniProtKB-KW"/>
</dbReference>
<protein>
    <recommendedName>
        <fullName evidence="5">AAA+ ATPase domain-containing protein</fullName>
    </recommendedName>
</protein>
<dbReference type="Gene3D" id="1.10.8.60">
    <property type="match status" value="1"/>
</dbReference>
<feature type="domain" description="AAA+ ATPase" evidence="5">
    <location>
        <begin position="251"/>
        <end position="347"/>
    </location>
</feature>
<sequence length="414" mass="44116">MVAGTAASVAAVGLRSLAAWCSSEVRARFRRRLFASVEVSETEDPRLFKALVRWLERRRVLASSGSFRAVAAEPRASGKPNGPRAPASFRPRDDVCLLPLFGELESARFAFGGATLWVTLEGGGSLSGTDASNLRALIGDMRASPARRAARATARSGLAPQTLRVAALRGAAAPDVVARLCREALREAADADRRHVEHYEWTGKAWALASLSRKRPAETLVLRAGLAEEILGDVRRFIDDESWYNERCVPHRRGYCLHGPPGSGKSALVHAVASEFGCPCAARAAAPEKVAAADGPSLSELLNAVDGVGAAADGRILFITTNRVDALDGALLRPGRCDRSFFLGASDEDQARRLFERFFDDAPEAAAAFAAAARGRSMADLQGLCLRHRGDPTGAVAEASLGVDESRGTHQPQP</sequence>
<evidence type="ECO:0000313" key="7">
    <source>
        <dbReference type="Proteomes" id="UP000002729"/>
    </source>
</evidence>
<evidence type="ECO:0000259" key="5">
    <source>
        <dbReference type="SMART" id="SM00382"/>
    </source>
</evidence>
<proteinExistence type="inferred from homology"/>
<name>F0Y3E6_AURAN</name>
<dbReference type="Gene3D" id="3.40.50.300">
    <property type="entry name" value="P-loop containing nucleotide triphosphate hydrolases"/>
    <property type="match status" value="2"/>
</dbReference>
<gene>
    <name evidence="6" type="ORF">AURANDRAFT_62882</name>
</gene>
<dbReference type="InterPro" id="IPR003960">
    <property type="entry name" value="ATPase_AAA_CS"/>
</dbReference>
<dbReference type="RefSeq" id="XP_009035063.1">
    <property type="nucleotide sequence ID" value="XM_009036815.1"/>
</dbReference>
<dbReference type="PANTHER" id="PTHR23070">
    <property type="entry name" value="BCS1 AAA-TYPE ATPASE"/>
    <property type="match status" value="1"/>
</dbReference>
<dbReference type="KEGG" id="aaf:AURANDRAFT_62882"/>
<keyword evidence="3 4" id="KW-0067">ATP-binding</keyword>
<dbReference type="InterPro" id="IPR003593">
    <property type="entry name" value="AAA+_ATPase"/>
</dbReference>
<keyword evidence="2 4" id="KW-0547">Nucleotide-binding</keyword>
<dbReference type="GO" id="GO:0016887">
    <property type="term" value="F:ATP hydrolysis activity"/>
    <property type="evidence" value="ECO:0007669"/>
    <property type="project" value="InterPro"/>
</dbReference>
<organism evidence="7">
    <name type="scientific">Aureococcus anophagefferens</name>
    <name type="common">Harmful bloom alga</name>
    <dbReference type="NCBI Taxonomy" id="44056"/>
    <lineage>
        <taxon>Eukaryota</taxon>
        <taxon>Sar</taxon>
        <taxon>Stramenopiles</taxon>
        <taxon>Ochrophyta</taxon>
        <taxon>Pelagophyceae</taxon>
        <taxon>Pelagomonadales</taxon>
        <taxon>Pelagomonadaceae</taxon>
        <taxon>Aureococcus</taxon>
    </lineage>
</organism>
<dbReference type="Pfam" id="PF00004">
    <property type="entry name" value="AAA"/>
    <property type="match status" value="2"/>
</dbReference>
<dbReference type="InterPro" id="IPR057495">
    <property type="entry name" value="AAA_lid_BCS1"/>
</dbReference>
<dbReference type="SMART" id="SM00382">
    <property type="entry name" value="AAA"/>
    <property type="match status" value="1"/>
</dbReference>
<dbReference type="Pfam" id="PF25426">
    <property type="entry name" value="AAA_lid_BCS1"/>
    <property type="match status" value="1"/>
</dbReference>
<evidence type="ECO:0000256" key="4">
    <source>
        <dbReference type="RuleBase" id="RU003651"/>
    </source>
</evidence>
<keyword evidence="7" id="KW-1185">Reference proteome</keyword>
<dbReference type="EMBL" id="GL833124">
    <property type="protein sequence ID" value="EGB10248.1"/>
    <property type="molecule type" value="Genomic_DNA"/>
</dbReference>
<evidence type="ECO:0000256" key="1">
    <source>
        <dbReference type="ARBA" id="ARBA00007448"/>
    </source>
</evidence>